<dbReference type="Gene3D" id="2.60.120.260">
    <property type="entry name" value="Galactose-binding domain-like"/>
    <property type="match status" value="1"/>
</dbReference>
<comment type="caution">
    <text evidence="1">The sequence shown here is derived from an EMBL/GenBank/DDBJ whole genome shotgun (WGS) entry which is preliminary data.</text>
</comment>
<dbReference type="Proteomes" id="UP000266426">
    <property type="component" value="Unassembled WGS sequence"/>
</dbReference>
<dbReference type="Gene3D" id="3.20.20.80">
    <property type="entry name" value="Glycosidases"/>
    <property type="match status" value="1"/>
</dbReference>
<dbReference type="Gene3D" id="2.60.40.1180">
    <property type="entry name" value="Golgi alpha-mannosidase II"/>
    <property type="match status" value="1"/>
</dbReference>
<evidence type="ECO:0000313" key="2">
    <source>
        <dbReference type="Proteomes" id="UP000266426"/>
    </source>
</evidence>
<dbReference type="InterPro" id="IPR013780">
    <property type="entry name" value="Glyco_hydro_b"/>
</dbReference>
<gene>
    <name evidence="1" type="ORF">C4541_11325</name>
</gene>
<protein>
    <submittedName>
        <fullName evidence="1">Uncharacterized protein</fullName>
    </submittedName>
</protein>
<sequence length="1187" mass="135699">MIRFLYTFLVFTLVHTSVLYANDLPFELDPANSRWNAEVLSVPGKYIISYLPANKQPGNCNHTVNASASSPAEKTFEVKILAKNSEFGWKEMRIGSEWVSSWYPYAVRFSVQQSLKSSSWTVNGKSFTISGTHKQDIVVELGRMSKQLDELIFKSGDFLNTIQFSNLEIVRPSVKRYFMKTFEVNKTISSSELVISTAPYFILFINGKKVIEKGAGNDFDRTLTRIDCTRFLRKGINTVSVECESMYWKYTIPDIEDIYNFFQLEGIIYYEDGTYYRFFTDSTWKASFATPHNWPNSDISAPQWLNPISKGRVQAVTSGHGQAGPGWYTDPPYYGPIQIKLTDKKYPFFKENEDIWFSVTCHIPEKDASNAVLHYTIKDFSSYTPVYTSEEQLQDWNTGTAGVPFPSAVKLQQGCYLLETSLVINNQLIDKRYDEFVVIGKIHQETAPSISFDNLPLKRVDYIDCSSWFSLRRMLASPSRVLTTEAIGDYTRRIRKPFGSYRETRPNAYSWISYALRVTNPFKPHIIRVMYPDDSERTMGFAIHEKGIFQRLSGIPDNAGILRASSGVYTGGNAKISHSMQKLDILYWPNTKTPTLTIVNNQHNKCAAVSSIEVLELDGDLPALQIPDSNGDSLIGTMSERADYTLPRTFYAGPYRNKFAHNLLNCDFTGFYKGWYTTLRNFIQYMRFTGQNLYIPSLYMYYTRNYPCASQNSADISLEEKKDYFSLLAAMCEANDISLLLGIEFMGTEQTRNELNNNSDTQIRNDGADTLRLVSRAGQQAYSRWGQAGLDPSSPLVRDAFLSIIRECAETYNGFSSIKGFVIYAGGELFPSFGPFRSREFHEMRDSLNWGYGDLTIQKFESDTGIVVPSDKTSPQRFQQRFEFLTAKQKDTWIDWRVDTVSDIISKTHSIIKSYRPDWSTRVVFFIPNWDDINDIGEGKITFRNLLMYAGLNPDRFSDTSDLSFVPIIRQTGSRWIKSYFNDYNSYHHNAMASYNSSDEFSELFPSSKHSSAFIHCGFMTECSLETQQGWMWSSTFFLGYPVPADIYFLESYAKTMAAFSPTTLFLFWTDMMHKVGQEEELSRFTRSFRTLHTGNYKKLYSSQDLYVYANISKKNAVLYVVNTSDSPASLTIHTAARIHNISLSPEPSAGSADKNVYHLHLTPFALQTYTITSENDAPDITFTRNK</sequence>
<name>A0A3A4QW16_9BACT</name>
<evidence type="ECO:0000313" key="1">
    <source>
        <dbReference type="EMBL" id="RJP56869.1"/>
    </source>
</evidence>
<dbReference type="EMBL" id="QZJZ01000089">
    <property type="protein sequence ID" value="RJP56869.1"/>
    <property type="molecule type" value="Genomic_DNA"/>
</dbReference>
<organism evidence="1 2">
    <name type="scientific">Candidatus Auribacter fodinae</name>
    <dbReference type="NCBI Taxonomy" id="2093366"/>
    <lineage>
        <taxon>Bacteria</taxon>
        <taxon>Pseudomonadati</taxon>
        <taxon>Candidatus Auribacterota</taxon>
        <taxon>Candidatus Auribacteria</taxon>
        <taxon>Candidatus Auribacterales</taxon>
        <taxon>Candidatus Auribacteraceae</taxon>
        <taxon>Candidatus Auribacter</taxon>
    </lineage>
</organism>
<dbReference type="AlphaFoldDB" id="A0A3A4QW16"/>
<reference evidence="1 2" key="1">
    <citation type="journal article" date="2017" name="ISME J.">
        <title>Energy and carbon metabolisms in a deep terrestrial subsurface fluid microbial community.</title>
        <authorList>
            <person name="Momper L."/>
            <person name="Jungbluth S.P."/>
            <person name="Lee M.D."/>
            <person name="Amend J.P."/>
        </authorList>
    </citation>
    <scope>NUCLEOTIDE SEQUENCE [LARGE SCALE GENOMIC DNA]</scope>
    <source>
        <strain evidence="1">SURF_26</strain>
    </source>
</reference>
<accession>A0A3A4QW16</accession>
<proteinExistence type="predicted"/>